<gene>
    <name evidence="3" type="ORF">OMED0929_LOCUS4134</name>
    <name evidence="4" type="ORF">OMED0936_LOCUS620</name>
</gene>
<name>A0A6U0EA40_9CHLO</name>
<dbReference type="GO" id="GO:0005634">
    <property type="term" value="C:nucleus"/>
    <property type="evidence" value="ECO:0007669"/>
    <property type="project" value="TreeGrafter"/>
</dbReference>
<evidence type="ECO:0000259" key="2">
    <source>
        <dbReference type="Pfam" id="PF23134"/>
    </source>
</evidence>
<dbReference type="Pfam" id="PF23134">
    <property type="entry name" value="TRIP4_3rd"/>
    <property type="match status" value="1"/>
</dbReference>
<reference evidence="4" key="1">
    <citation type="submission" date="2021-01" db="EMBL/GenBank/DDBJ databases">
        <authorList>
            <person name="Corre E."/>
            <person name="Pelletier E."/>
            <person name="Niang G."/>
            <person name="Scheremetjew M."/>
            <person name="Finn R."/>
            <person name="Kale V."/>
            <person name="Holt S."/>
            <person name="Cochrane G."/>
            <person name="Meng A."/>
            <person name="Brown T."/>
            <person name="Cohen L."/>
        </authorList>
    </citation>
    <scope>NUCLEOTIDE SEQUENCE</scope>
    <source>
        <strain evidence="3">Clade-D-RCC2572</strain>
        <strain evidence="4">Clade-D-RCC2573</strain>
    </source>
</reference>
<feature type="coiled-coil region" evidence="1">
    <location>
        <begin position="302"/>
        <end position="330"/>
    </location>
</feature>
<dbReference type="InterPro" id="IPR039128">
    <property type="entry name" value="TRIP4-like"/>
</dbReference>
<sequence length="466" mass="48928">MAKLDALRAAYPDAEEWMLEGVCASLDALSVGGVGGATDGATGGEVRDTIASFLGDSDAVDALSAMWARAPSALASSSAASATSDARVKVAPAGTTASASAPARAARAPARETKAVRFVERKASNQSIASSSAERRPAPGDALAPGDLAKACVNCLRCGKVYDLRAKDGVISQTALGFLEGSARCTFCGAFVAVILADGSRFVGGSAEGDASTSAGTVEDAPSRDVFDKLRAISLGVQDDDKGDKTARSVRRGKEVVVNDATAVAVAAKDRLVHFDQTSAKRTTVIDDQSEYYEIDGNAWLDEHEREELKKQVQEMRDAEEEAKRRARTTWTLDLIGRRVAAPAPEDASTSTNRDERADDAALAAAKAIRAALATNEELAQGGGGAAASAANTARELERSRVVVNPSVARAPTFLRAAAHVKPELTRTDIPEALMQRVDQLEHTRRVLDDDPFERVALEAAELGFT</sequence>
<keyword evidence="1" id="KW-0175">Coiled coil</keyword>
<evidence type="ECO:0000313" key="4">
    <source>
        <dbReference type="EMBL" id="CAD8727696.1"/>
    </source>
</evidence>
<dbReference type="EMBL" id="HBEW01004929">
    <property type="protein sequence ID" value="CAD8582963.1"/>
    <property type="molecule type" value="Transcribed_RNA"/>
</dbReference>
<dbReference type="PANTHER" id="PTHR12963">
    <property type="entry name" value="THYROID RECEPTOR INTERACTING PROTEIN RELATED"/>
    <property type="match status" value="1"/>
</dbReference>
<dbReference type="AlphaFoldDB" id="A0A6U0EA40"/>
<dbReference type="PANTHER" id="PTHR12963:SF4">
    <property type="entry name" value="ACTIVATING SIGNAL COINTEGRATOR 1"/>
    <property type="match status" value="1"/>
</dbReference>
<feature type="domain" description="Activating signal cointegrator 1 third" evidence="2">
    <location>
        <begin position="288"/>
        <end position="340"/>
    </location>
</feature>
<proteinExistence type="predicted"/>
<evidence type="ECO:0000313" key="3">
    <source>
        <dbReference type="EMBL" id="CAD8582963.1"/>
    </source>
</evidence>
<organism evidence="4">
    <name type="scientific">Ostreococcus mediterraneus</name>
    <dbReference type="NCBI Taxonomy" id="1486918"/>
    <lineage>
        <taxon>Eukaryota</taxon>
        <taxon>Viridiplantae</taxon>
        <taxon>Chlorophyta</taxon>
        <taxon>Mamiellophyceae</taxon>
        <taxon>Mamiellales</taxon>
        <taxon>Bathycoccaceae</taxon>
        <taxon>Ostreococcus</taxon>
    </lineage>
</organism>
<dbReference type="InterPro" id="IPR056993">
    <property type="entry name" value="TRIP4_3rd_dom"/>
</dbReference>
<dbReference type="EMBL" id="HBFF01000776">
    <property type="protein sequence ID" value="CAD8727696.1"/>
    <property type="molecule type" value="Transcribed_RNA"/>
</dbReference>
<dbReference type="GO" id="GO:0045893">
    <property type="term" value="P:positive regulation of DNA-templated transcription"/>
    <property type="evidence" value="ECO:0007669"/>
    <property type="project" value="TreeGrafter"/>
</dbReference>
<evidence type="ECO:0000256" key="1">
    <source>
        <dbReference type="SAM" id="Coils"/>
    </source>
</evidence>
<protein>
    <recommendedName>
        <fullName evidence="2">Activating signal cointegrator 1 third domain-containing protein</fullName>
    </recommendedName>
</protein>
<accession>A0A6U0EA40</accession>